<dbReference type="SUPFAM" id="SSF51905">
    <property type="entry name" value="FAD/NAD(P)-binding domain"/>
    <property type="match status" value="1"/>
</dbReference>
<evidence type="ECO:0000259" key="6">
    <source>
        <dbReference type="Pfam" id="PF01494"/>
    </source>
</evidence>
<dbReference type="PANTHER" id="PTHR47178:SF1">
    <property type="entry name" value="FAD-BINDING DOMAIN-CONTAINING PROTEIN-RELATED"/>
    <property type="match status" value="1"/>
</dbReference>
<feature type="domain" description="FAD-binding" evidence="6">
    <location>
        <begin position="8"/>
        <end position="170"/>
    </location>
</feature>
<evidence type="ECO:0000256" key="1">
    <source>
        <dbReference type="ARBA" id="ARBA00001974"/>
    </source>
</evidence>
<name>A0ABR3GU24_9PEZI</name>
<dbReference type="InterPro" id="IPR002938">
    <property type="entry name" value="FAD-bd"/>
</dbReference>
<evidence type="ECO:0000256" key="2">
    <source>
        <dbReference type="ARBA" id="ARBA00022630"/>
    </source>
</evidence>
<sequence length="401" mass="44341">MAETAPLHVLIIGAGVVGLTLAQALKKNGISFSIFERDRRADARFQGWGITIHWALPELEECLPDGLCERLLEVQVDPEHGKVDKGTFLFLNMKTGEINQTVPPSRRLRLNRESFRELLMEDIPIQWNKQFVGFERTLDGVTAFFKDGTTASGTILIGVEGSNSATREGLCPETFQLQPIPVRGVGLATRLTPERIAPLRAIDPLLFMGMHPDTEDFFWFSVMETPTNNPGGDNCYTVQFTVSWAFKDPSGKDDVSRGSCARLENMKQRASHFAEPFRSAILAVPGDTPVIEIKLGDWPCLEWDNRGGRVTLAGDAAHAMTIYRGEAANHGIVDVVKLVAALNSVREGTSTLKKAVDGYETEMRKRTVPAVLLSRQACLDAHDWKRVQAGNSPLLAMRVLE</sequence>
<keyword evidence="5" id="KW-0503">Monooxygenase</keyword>
<evidence type="ECO:0000313" key="8">
    <source>
        <dbReference type="Proteomes" id="UP001447188"/>
    </source>
</evidence>
<gene>
    <name evidence="7" type="ORF">Q9L58_001639</name>
</gene>
<evidence type="ECO:0000313" key="7">
    <source>
        <dbReference type="EMBL" id="KAL0639412.1"/>
    </source>
</evidence>
<keyword evidence="4" id="KW-0560">Oxidoreductase</keyword>
<reference evidence="7 8" key="1">
    <citation type="submission" date="2024-02" db="EMBL/GenBank/DDBJ databases">
        <title>Discinaceae phylogenomics.</title>
        <authorList>
            <person name="Dirks A.C."/>
            <person name="James T.Y."/>
        </authorList>
    </citation>
    <scope>NUCLEOTIDE SEQUENCE [LARGE SCALE GENOMIC DNA]</scope>
    <source>
        <strain evidence="7 8">ACD0624</strain>
    </source>
</reference>
<evidence type="ECO:0000256" key="5">
    <source>
        <dbReference type="ARBA" id="ARBA00023033"/>
    </source>
</evidence>
<dbReference type="InterPro" id="IPR036188">
    <property type="entry name" value="FAD/NAD-bd_sf"/>
</dbReference>
<evidence type="ECO:0000256" key="3">
    <source>
        <dbReference type="ARBA" id="ARBA00022827"/>
    </source>
</evidence>
<proteinExistence type="predicted"/>
<dbReference type="Proteomes" id="UP001447188">
    <property type="component" value="Unassembled WGS sequence"/>
</dbReference>
<organism evidence="7 8">
    <name type="scientific">Discina gigas</name>
    <dbReference type="NCBI Taxonomy" id="1032678"/>
    <lineage>
        <taxon>Eukaryota</taxon>
        <taxon>Fungi</taxon>
        <taxon>Dikarya</taxon>
        <taxon>Ascomycota</taxon>
        <taxon>Pezizomycotina</taxon>
        <taxon>Pezizomycetes</taxon>
        <taxon>Pezizales</taxon>
        <taxon>Discinaceae</taxon>
        <taxon>Discina</taxon>
    </lineage>
</organism>
<keyword evidence="8" id="KW-1185">Reference proteome</keyword>
<dbReference type="PANTHER" id="PTHR47178">
    <property type="entry name" value="MONOOXYGENASE, FAD-BINDING"/>
    <property type="match status" value="1"/>
</dbReference>
<feature type="domain" description="FAD-binding" evidence="6">
    <location>
        <begin position="304"/>
        <end position="366"/>
    </location>
</feature>
<comment type="caution">
    <text evidence="7">The sequence shown here is derived from an EMBL/GenBank/DDBJ whole genome shotgun (WGS) entry which is preliminary data.</text>
</comment>
<keyword evidence="2" id="KW-0285">Flavoprotein</keyword>
<accession>A0ABR3GU24</accession>
<evidence type="ECO:0000256" key="4">
    <source>
        <dbReference type="ARBA" id="ARBA00023002"/>
    </source>
</evidence>
<protein>
    <recommendedName>
        <fullName evidence="6">FAD-binding domain-containing protein</fullName>
    </recommendedName>
</protein>
<dbReference type="EMBL" id="JBBBZM010000012">
    <property type="protein sequence ID" value="KAL0639412.1"/>
    <property type="molecule type" value="Genomic_DNA"/>
</dbReference>
<keyword evidence="3" id="KW-0274">FAD</keyword>
<dbReference type="Pfam" id="PF01494">
    <property type="entry name" value="FAD_binding_3"/>
    <property type="match status" value="2"/>
</dbReference>
<comment type="cofactor">
    <cofactor evidence="1">
        <name>FAD</name>
        <dbReference type="ChEBI" id="CHEBI:57692"/>
    </cofactor>
</comment>
<dbReference type="Gene3D" id="3.50.50.60">
    <property type="entry name" value="FAD/NAD(P)-binding domain"/>
    <property type="match status" value="1"/>
</dbReference>
<dbReference type="PRINTS" id="PR00420">
    <property type="entry name" value="RNGMNOXGNASE"/>
</dbReference>